<dbReference type="EMBL" id="CP037452">
    <property type="protein sequence ID" value="QDV49017.1"/>
    <property type="molecule type" value="Genomic_DNA"/>
</dbReference>
<proteinExistence type="predicted"/>
<protein>
    <submittedName>
        <fullName evidence="2">Uncharacterized protein</fullName>
    </submittedName>
</protein>
<dbReference type="OrthoDB" id="215514at2"/>
<dbReference type="RefSeq" id="WP_145306435.1">
    <property type="nucleotide sequence ID" value="NZ_CP037452.1"/>
</dbReference>
<evidence type="ECO:0000313" key="2">
    <source>
        <dbReference type="EMBL" id="QDV49017.1"/>
    </source>
</evidence>
<evidence type="ECO:0000313" key="3">
    <source>
        <dbReference type="Proteomes" id="UP000318313"/>
    </source>
</evidence>
<dbReference type="KEGG" id="gfm:Enr17x_10320"/>
<keyword evidence="3" id="KW-1185">Reference proteome</keyword>
<accession>A0A518I7E6</accession>
<name>A0A518I7E6_9PLAN</name>
<evidence type="ECO:0000256" key="1">
    <source>
        <dbReference type="SAM" id="MobiDB-lite"/>
    </source>
</evidence>
<dbReference type="AlphaFoldDB" id="A0A518I7E6"/>
<sequence length="77" mass="8979">MSEENEEQFEEITSEEVDRVVAQLETLIESTDSENIRSYLEEAMNEIYYLVYEEEEEELDSEVEACGEEDEDLSEAA</sequence>
<reference evidence="2 3" key="1">
    <citation type="submission" date="2019-03" db="EMBL/GenBank/DDBJ databases">
        <title>Deep-cultivation of Planctomycetes and their phenomic and genomic characterization uncovers novel biology.</title>
        <authorList>
            <person name="Wiegand S."/>
            <person name="Jogler M."/>
            <person name="Boedeker C."/>
            <person name="Pinto D."/>
            <person name="Vollmers J."/>
            <person name="Rivas-Marin E."/>
            <person name="Kohn T."/>
            <person name="Peeters S.H."/>
            <person name="Heuer A."/>
            <person name="Rast P."/>
            <person name="Oberbeckmann S."/>
            <person name="Bunk B."/>
            <person name="Jeske O."/>
            <person name="Meyerdierks A."/>
            <person name="Storesund J.E."/>
            <person name="Kallscheuer N."/>
            <person name="Luecker S."/>
            <person name="Lage O.M."/>
            <person name="Pohl T."/>
            <person name="Merkel B.J."/>
            <person name="Hornburger P."/>
            <person name="Mueller R.-W."/>
            <person name="Bruemmer F."/>
            <person name="Labrenz M."/>
            <person name="Spormann A.M."/>
            <person name="Op den Camp H."/>
            <person name="Overmann J."/>
            <person name="Amann R."/>
            <person name="Jetten M.S.M."/>
            <person name="Mascher T."/>
            <person name="Medema M.H."/>
            <person name="Devos D.P."/>
            <person name="Kaster A.-K."/>
            <person name="Ovreas L."/>
            <person name="Rohde M."/>
            <person name="Galperin M.Y."/>
            <person name="Jogler C."/>
        </authorList>
    </citation>
    <scope>NUCLEOTIDE SEQUENCE [LARGE SCALE GENOMIC DNA]</scope>
    <source>
        <strain evidence="2 3">Enr17</strain>
    </source>
</reference>
<organism evidence="2 3">
    <name type="scientific">Gimesia fumaroli</name>
    <dbReference type="NCBI Taxonomy" id="2527976"/>
    <lineage>
        <taxon>Bacteria</taxon>
        <taxon>Pseudomonadati</taxon>
        <taxon>Planctomycetota</taxon>
        <taxon>Planctomycetia</taxon>
        <taxon>Planctomycetales</taxon>
        <taxon>Planctomycetaceae</taxon>
        <taxon>Gimesia</taxon>
    </lineage>
</organism>
<gene>
    <name evidence="2" type="ORF">Enr17x_10320</name>
</gene>
<feature type="region of interest" description="Disordered" evidence="1">
    <location>
        <begin position="58"/>
        <end position="77"/>
    </location>
</feature>
<dbReference type="Proteomes" id="UP000318313">
    <property type="component" value="Chromosome"/>
</dbReference>